<sequence>MPTTTLLALACAIPRTICGPTCTIRPPPPMFNFPHVVDVNLALEYDASWNQGLGTTKEALLALRSEPSARGVTVRAYWSWLHGRIRHSARMWLLVRDGQDIFPAVYRVGRDYEQVNPYSMKNLMYKKSVWAPQYNYVFVDGQDQYVECYMDNGRNVPAFLFAKWMELLLKPTTEDYHTTLHVPGIIE</sequence>
<evidence type="ECO:0000256" key="1">
    <source>
        <dbReference type="SAM" id="SignalP"/>
    </source>
</evidence>
<accession>S3BVX5</accession>
<organism evidence="2 3">
    <name type="scientific">Ophiostoma piceae (strain UAMH 11346)</name>
    <name type="common">Sap stain fungus</name>
    <dbReference type="NCBI Taxonomy" id="1262450"/>
    <lineage>
        <taxon>Eukaryota</taxon>
        <taxon>Fungi</taxon>
        <taxon>Dikarya</taxon>
        <taxon>Ascomycota</taxon>
        <taxon>Pezizomycotina</taxon>
        <taxon>Sordariomycetes</taxon>
        <taxon>Sordariomycetidae</taxon>
        <taxon>Ophiostomatales</taxon>
        <taxon>Ophiostomataceae</taxon>
        <taxon>Ophiostoma</taxon>
    </lineage>
</organism>
<feature type="signal peptide" evidence="1">
    <location>
        <begin position="1"/>
        <end position="18"/>
    </location>
</feature>
<dbReference type="VEuPathDB" id="FungiDB:F503_02143"/>
<feature type="chain" id="PRO_5004518109" evidence="1">
    <location>
        <begin position="19"/>
        <end position="187"/>
    </location>
</feature>
<dbReference type="AlphaFoldDB" id="S3BVX5"/>
<evidence type="ECO:0000313" key="3">
    <source>
        <dbReference type="Proteomes" id="UP000016923"/>
    </source>
</evidence>
<gene>
    <name evidence="2" type="ORF">F503_02143</name>
</gene>
<keyword evidence="3" id="KW-1185">Reference proteome</keyword>
<keyword evidence="1" id="KW-0732">Signal</keyword>
<dbReference type="Proteomes" id="UP000016923">
    <property type="component" value="Unassembled WGS sequence"/>
</dbReference>
<protein>
    <submittedName>
        <fullName evidence="2">Uncharacterized protein</fullName>
    </submittedName>
</protein>
<dbReference type="HOGENOM" id="CLU_1448127_0_0_1"/>
<reference evidence="2 3" key="1">
    <citation type="journal article" date="2013" name="BMC Genomics">
        <title>The genome and transcriptome of the pine saprophyte Ophiostoma piceae, and a comparison with the bark beetle-associated pine pathogen Grosmannia clavigera.</title>
        <authorList>
            <person name="Haridas S."/>
            <person name="Wang Y."/>
            <person name="Lim L."/>
            <person name="Massoumi Alamouti S."/>
            <person name="Jackman S."/>
            <person name="Docking R."/>
            <person name="Robertson G."/>
            <person name="Birol I."/>
            <person name="Bohlmann J."/>
            <person name="Breuil C."/>
        </authorList>
    </citation>
    <scope>NUCLEOTIDE SEQUENCE [LARGE SCALE GENOMIC DNA]</scope>
    <source>
        <strain evidence="2 3">UAMH 11346</strain>
    </source>
</reference>
<name>S3BVX5_OPHP1</name>
<dbReference type="OrthoDB" id="3596450at2759"/>
<proteinExistence type="predicted"/>
<evidence type="ECO:0000313" key="2">
    <source>
        <dbReference type="EMBL" id="EPE05404.1"/>
    </source>
</evidence>
<dbReference type="EMBL" id="KE148156">
    <property type="protein sequence ID" value="EPE05404.1"/>
    <property type="molecule type" value="Genomic_DNA"/>
</dbReference>